<feature type="compositionally biased region" description="Basic and acidic residues" evidence="12">
    <location>
        <begin position="160"/>
        <end position="170"/>
    </location>
</feature>
<dbReference type="EC" id="2.1.1.37" evidence="2"/>
<keyword evidence="4 10" id="KW-0808">Transferase</keyword>
<evidence type="ECO:0000256" key="1">
    <source>
        <dbReference type="ARBA" id="ARBA00004123"/>
    </source>
</evidence>
<dbReference type="GO" id="GO:0032259">
    <property type="term" value="P:methylation"/>
    <property type="evidence" value="ECO:0007669"/>
    <property type="project" value="UniProtKB-KW"/>
</dbReference>
<keyword evidence="5 10" id="KW-0949">S-adenosyl-L-methionine</keyword>
<keyword evidence="8" id="KW-0539">Nucleus</keyword>
<dbReference type="GO" id="GO:0003682">
    <property type="term" value="F:chromatin binding"/>
    <property type="evidence" value="ECO:0007669"/>
    <property type="project" value="InterPro"/>
</dbReference>
<dbReference type="InterPro" id="IPR050390">
    <property type="entry name" value="C5-Methyltransferase"/>
</dbReference>
<dbReference type="GO" id="GO:0006346">
    <property type="term" value="P:DNA methylation-dependent constitutive heterochromatin formation"/>
    <property type="evidence" value="ECO:0007669"/>
    <property type="project" value="InterPro"/>
</dbReference>
<evidence type="ECO:0000256" key="7">
    <source>
        <dbReference type="ARBA" id="ARBA00023125"/>
    </source>
</evidence>
<organism evidence="14 15">
    <name type="scientific">Agrocybe pediades</name>
    <dbReference type="NCBI Taxonomy" id="84607"/>
    <lineage>
        <taxon>Eukaryota</taxon>
        <taxon>Fungi</taxon>
        <taxon>Dikarya</taxon>
        <taxon>Basidiomycota</taxon>
        <taxon>Agaricomycotina</taxon>
        <taxon>Agaricomycetes</taxon>
        <taxon>Agaricomycetidae</taxon>
        <taxon>Agaricales</taxon>
        <taxon>Agaricineae</taxon>
        <taxon>Strophariaceae</taxon>
        <taxon>Agrocybe</taxon>
    </lineage>
</organism>
<dbReference type="SMART" id="SM00439">
    <property type="entry name" value="BAH"/>
    <property type="match status" value="1"/>
</dbReference>
<feature type="region of interest" description="Disordered" evidence="12">
    <location>
        <begin position="147"/>
        <end position="170"/>
    </location>
</feature>
<evidence type="ECO:0000256" key="3">
    <source>
        <dbReference type="ARBA" id="ARBA00022603"/>
    </source>
</evidence>
<dbReference type="InterPro" id="IPR029063">
    <property type="entry name" value="SAM-dependent_MTases_sf"/>
</dbReference>
<dbReference type="Gene3D" id="2.30.30.490">
    <property type="match status" value="2"/>
</dbReference>
<feature type="compositionally biased region" description="Acidic residues" evidence="12">
    <location>
        <begin position="148"/>
        <end position="159"/>
    </location>
</feature>
<dbReference type="Pfam" id="PF00145">
    <property type="entry name" value="DNA_methylase"/>
    <property type="match status" value="1"/>
</dbReference>
<evidence type="ECO:0000256" key="10">
    <source>
        <dbReference type="PROSITE-ProRule" id="PRU01016"/>
    </source>
</evidence>
<gene>
    <name evidence="14" type="ORF">D9613_002282</name>
</gene>
<dbReference type="PANTHER" id="PTHR10629">
    <property type="entry name" value="CYTOSINE-SPECIFIC METHYLTRANSFERASE"/>
    <property type="match status" value="1"/>
</dbReference>
<keyword evidence="15" id="KW-1185">Reference proteome</keyword>
<feature type="region of interest" description="Disordered" evidence="12">
    <location>
        <begin position="302"/>
        <end position="321"/>
    </location>
</feature>
<evidence type="ECO:0000313" key="15">
    <source>
        <dbReference type="Proteomes" id="UP000521872"/>
    </source>
</evidence>
<dbReference type="InterPro" id="IPR022702">
    <property type="entry name" value="Cytosine_MeTrfase1_RFD"/>
</dbReference>
<sequence>MPPNRPSAFATSFPEEVEQDDMHYLVTDSSTSVNALGKRKYEGDERLSDIRAQKRRQLPAGKRYEKKTNEIVESDNLVLSGEEDQRIEENVAQDRRRPNDKPIRELHNFCMFDPNFSNEYVTLEALDQNDGVDRKYEAAGLVMPYFVSDEDEGQEDDDGQDGRRKNGDGEMTHQRVYVHLSTILRYTVDYTQQSEPFFIETQYAWYILRKPSPTYEVHFKHFYLPRRMAQIVVSSALTQPRESFDSFLRRLITMKDMLGESYKEDHIWNSITEIQDVISNEQDARKLLTVPFVQHIMSRAPKRPDNMRLPQSGQPKWAPRNKVLTGNPDIAVLKRENQNQTCVTPRIGQLAMGLIQERIMLLGTPLKPQLKEEQEIKKRTYKALKGLIEKARKDKKVMTHKKDRISVEYDRYKAVEIDGERYEIGDVIVVPNPDAIAKLEKRRVQIDRESKIDDYFWFGRLLYIAAEQGDMHLQWFEHGSQTVMGELAHRQELFLLNVCGDHAIKDIVGKANVYFGLCGEARDHGKLTGPLSYFCKFMHNQAQSSFTSIDIKRLKLFDGQQAPNNCPVCPLMEEQSLESEARELKNDAGIQHGLAFLGLRFHLEDCVLYRAEQGPANIGYITNITFNKRKLATKVKLRKLGRVSQLGDRLPAQIMKDERHLYLTQEIIEVEPKDLLRVVFVPHIDSFHDPENSVTNWLEQSPDHYFVTYEFPGLKIRSWSESRKIQCGKYHVCRPCFEERLSRKEGLKSFVRQVKPLKTMDLFGGVGAFSLGIAEGSKCLKVTHAVEISPSAALTFAHNSPETKMYNLCANEFLRYAVKLHHGHDLEVPKQKFDEKTAIGPPPGKREIDVITAGFPCQSHSTLNMYKETDDVKSNLILTTLSYLDHWSPKYAYFENVPGFTRYKLRSMEGQPNAHQLKEGTNVDMGGLKLLLRCLIDMNYQVQYCLLQAANYGAPQRRSRFFSVAAKHDEILPDLPQATHHYETKTLDIKAENNKVVSESPIRTTPGTALHPTVTIEDAIGDLPLFDWKHPKLHAQKESVRRQWEKRGETVPSIPCKKSEPFSGFGRPTPYRYAEPKTRYQKEARLRGDTKVIQQYTKCLLPEKVERVLHIPLKPKADYRDLPPHLNAWNFIDPMSSVGRMNYREGIYGRLDPKGVFPTTVTNVDPTAKQSWCLHPTCHRMITVRELARSQGFPDWFEFKAIDNSVVTMHRQIGNAVPLPVARALGQELRNAYFEKWKQEQQEEDIVMMDG</sequence>
<dbReference type="Proteomes" id="UP000521872">
    <property type="component" value="Unassembled WGS sequence"/>
</dbReference>
<evidence type="ECO:0000256" key="4">
    <source>
        <dbReference type="ARBA" id="ARBA00022679"/>
    </source>
</evidence>
<dbReference type="InterPro" id="IPR001525">
    <property type="entry name" value="C5_MeTfrase"/>
</dbReference>
<feature type="domain" description="BAH" evidence="13">
    <location>
        <begin position="420"/>
        <end position="550"/>
    </location>
</feature>
<evidence type="ECO:0000256" key="5">
    <source>
        <dbReference type="ARBA" id="ARBA00022691"/>
    </source>
</evidence>
<evidence type="ECO:0000256" key="2">
    <source>
        <dbReference type="ARBA" id="ARBA00011975"/>
    </source>
</evidence>
<dbReference type="Gene3D" id="3.90.120.10">
    <property type="entry name" value="DNA Methylase, subunit A, domain 2"/>
    <property type="match status" value="1"/>
</dbReference>
<proteinExistence type="inferred from homology"/>
<evidence type="ECO:0000259" key="13">
    <source>
        <dbReference type="PROSITE" id="PS51038"/>
    </source>
</evidence>
<keyword evidence="6" id="KW-0677">Repeat</keyword>
<keyword evidence="7" id="KW-0238">DNA-binding</keyword>
<dbReference type="Pfam" id="PF12047">
    <property type="entry name" value="DNMT1-RFD"/>
    <property type="match status" value="1"/>
</dbReference>
<dbReference type="NCBIfam" id="TIGR00675">
    <property type="entry name" value="dcm"/>
    <property type="match status" value="1"/>
</dbReference>
<comment type="subcellular location">
    <subcellularLocation>
        <location evidence="1">Nucleus</location>
    </subcellularLocation>
</comment>
<keyword evidence="3 10" id="KW-0489">Methyltransferase</keyword>
<dbReference type="PROSITE" id="PS51679">
    <property type="entry name" value="SAM_MT_C5"/>
    <property type="match status" value="1"/>
</dbReference>
<dbReference type="GO" id="GO:0005634">
    <property type="term" value="C:nucleus"/>
    <property type="evidence" value="ECO:0007669"/>
    <property type="project" value="UniProtKB-SubCell"/>
</dbReference>
<evidence type="ECO:0000313" key="14">
    <source>
        <dbReference type="EMBL" id="KAF4623299.1"/>
    </source>
</evidence>
<dbReference type="EMBL" id="JAACJL010000001">
    <property type="protein sequence ID" value="KAF4623299.1"/>
    <property type="molecule type" value="Genomic_DNA"/>
</dbReference>
<dbReference type="PROSITE" id="PS51038">
    <property type="entry name" value="BAH"/>
    <property type="match status" value="1"/>
</dbReference>
<comment type="caution">
    <text evidence="14">The sequence shown here is derived from an EMBL/GenBank/DDBJ whole genome shotgun (WGS) entry which is preliminary data.</text>
</comment>
<reference evidence="14 15" key="1">
    <citation type="submission" date="2019-12" db="EMBL/GenBank/DDBJ databases">
        <authorList>
            <person name="Floudas D."/>
            <person name="Bentzer J."/>
            <person name="Ahren D."/>
            <person name="Johansson T."/>
            <person name="Persson P."/>
            <person name="Tunlid A."/>
        </authorList>
    </citation>
    <scope>NUCLEOTIDE SEQUENCE [LARGE SCALE GENOMIC DNA]</scope>
    <source>
        <strain evidence="14 15">CBS 102.39</strain>
    </source>
</reference>
<dbReference type="SUPFAM" id="SSF53335">
    <property type="entry name" value="S-adenosyl-L-methionine-dependent methyltransferases"/>
    <property type="match status" value="1"/>
</dbReference>
<evidence type="ECO:0000256" key="12">
    <source>
        <dbReference type="SAM" id="MobiDB-lite"/>
    </source>
</evidence>
<dbReference type="PRINTS" id="PR00105">
    <property type="entry name" value="C5METTRFRASE"/>
</dbReference>
<dbReference type="Gene3D" id="3.40.50.150">
    <property type="entry name" value="Vaccinia Virus protein VP39"/>
    <property type="match status" value="1"/>
</dbReference>
<evidence type="ECO:0000256" key="6">
    <source>
        <dbReference type="ARBA" id="ARBA00022737"/>
    </source>
</evidence>
<dbReference type="GO" id="GO:0044027">
    <property type="term" value="P:negative regulation of gene expression via chromosomal CpG island methylation"/>
    <property type="evidence" value="ECO:0007669"/>
    <property type="project" value="TreeGrafter"/>
</dbReference>
<protein>
    <recommendedName>
        <fullName evidence="2">DNA (cytosine-5-)-methyltransferase</fullName>
        <ecNumber evidence="2">2.1.1.37</ecNumber>
    </recommendedName>
</protein>
<feature type="active site" evidence="9 10">
    <location>
        <position position="857"/>
    </location>
</feature>
<dbReference type="GO" id="GO:0003677">
    <property type="term" value="F:DNA binding"/>
    <property type="evidence" value="ECO:0007669"/>
    <property type="project" value="UniProtKB-KW"/>
</dbReference>
<evidence type="ECO:0000256" key="9">
    <source>
        <dbReference type="PIRSR" id="PIRSR037404-1"/>
    </source>
</evidence>
<dbReference type="AlphaFoldDB" id="A0A8H4R4G2"/>
<comment type="similarity">
    <text evidence="10 11">Belongs to the class I-like SAM-binding methyltransferase superfamily. C5-methyltransferase family.</text>
</comment>
<dbReference type="Pfam" id="PF01426">
    <property type="entry name" value="BAH"/>
    <property type="match status" value="1"/>
</dbReference>
<evidence type="ECO:0000256" key="11">
    <source>
        <dbReference type="RuleBase" id="RU000416"/>
    </source>
</evidence>
<name>A0A8H4R4G2_9AGAR</name>
<dbReference type="GO" id="GO:0003886">
    <property type="term" value="F:DNA (cytosine-5-)-methyltransferase activity"/>
    <property type="evidence" value="ECO:0007669"/>
    <property type="project" value="UniProtKB-EC"/>
</dbReference>
<accession>A0A8H4R4G2</accession>
<dbReference type="InterPro" id="IPR001025">
    <property type="entry name" value="BAH_dom"/>
</dbReference>
<dbReference type="InterPro" id="IPR043151">
    <property type="entry name" value="BAH_sf"/>
</dbReference>
<evidence type="ECO:0000256" key="8">
    <source>
        <dbReference type="ARBA" id="ARBA00023242"/>
    </source>
</evidence>
<dbReference type="PANTHER" id="PTHR10629:SF52">
    <property type="entry name" value="DNA (CYTOSINE-5)-METHYLTRANSFERASE 1"/>
    <property type="match status" value="1"/>
</dbReference>